<proteinExistence type="predicted"/>
<sequence>MLSTIKKNDNWPAIISINGNITPVQLDTGAQVNILPRDVFESWSAKPRIVETKRTFEFIVAEVNANTLISCNTSEVLEIIKRINAISYHSSVQAILNQYQSVFQGTGVITEEFKWRSKILNTARTRATEKDSLALK</sequence>
<evidence type="ECO:0000313" key="1">
    <source>
        <dbReference type="EMBL" id="UYV70859.1"/>
    </source>
</evidence>
<accession>A0ABY6KPR1</accession>
<protein>
    <submittedName>
        <fullName evidence="1">K02A2.6-like</fullName>
    </submittedName>
</protein>
<evidence type="ECO:0000313" key="2">
    <source>
        <dbReference type="Proteomes" id="UP001235939"/>
    </source>
</evidence>
<keyword evidence="2" id="KW-1185">Reference proteome</keyword>
<organism evidence="1 2">
    <name type="scientific">Cordylochernes scorpioides</name>
    <dbReference type="NCBI Taxonomy" id="51811"/>
    <lineage>
        <taxon>Eukaryota</taxon>
        <taxon>Metazoa</taxon>
        <taxon>Ecdysozoa</taxon>
        <taxon>Arthropoda</taxon>
        <taxon>Chelicerata</taxon>
        <taxon>Arachnida</taxon>
        <taxon>Pseudoscorpiones</taxon>
        <taxon>Cheliferoidea</taxon>
        <taxon>Chernetidae</taxon>
        <taxon>Cordylochernes</taxon>
    </lineage>
</organism>
<dbReference type="Proteomes" id="UP001235939">
    <property type="component" value="Chromosome 08"/>
</dbReference>
<name>A0ABY6KPR1_9ARAC</name>
<dbReference type="EMBL" id="CP092870">
    <property type="protein sequence ID" value="UYV70859.1"/>
    <property type="molecule type" value="Genomic_DNA"/>
</dbReference>
<reference evidence="1 2" key="1">
    <citation type="submission" date="2022-01" db="EMBL/GenBank/DDBJ databases">
        <title>A chromosomal length assembly of Cordylochernes scorpioides.</title>
        <authorList>
            <person name="Zeh D."/>
            <person name="Zeh J."/>
        </authorList>
    </citation>
    <scope>NUCLEOTIDE SEQUENCE [LARGE SCALE GENOMIC DNA]</scope>
    <source>
        <strain evidence="1">IN4F17</strain>
        <tissue evidence="1">Whole Body</tissue>
    </source>
</reference>
<gene>
    <name evidence="1" type="ORF">LAZ67_8000890</name>
</gene>